<accession>D5X6J1</accession>
<organism evidence="4">
    <name type="scientific">Thiomonas intermedia (strain K12)</name>
    <name type="common">Thiobacillus intermedius</name>
    <dbReference type="NCBI Taxonomy" id="75379"/>
    <lineage>
        <taxon>Bacteria</taxon>
        <taxon>Pseudomonadati</taxon>
        <taxon>Pseudomonadota</taxon>
        <taxon>Betaproteobacteria</taxon>
        <taxon>Burkholderiales</taxon>
        <taxon>Thiomonas</taxon>
    </lineage>
</organism>
<dbReference type="eggNOG" id="COG0741">
    <property type="taxonomic scope" value="Bacteria"/>
</dbReference>
<name>D5X6J1_THIK1</name>
<dbReference type="AlphaFoldDB" id="D5X6J1"/>
<dbReference type="CAZy" id="GH23">
    <property type="family name" value="Glycoside Hydrolase Family 23"/>
</dbReference>
<dbReference type="Gene3D" id="1.10.530.10">
    <property type="match status" value="1"/>
</dbReference>
<dbReference type="KEGG" id="tin:Tint_0722"/>
<dbReference type="EMBL" id="CP002021">
    <property type="protein sequence ID" value="ADG30118.1"/>
    <property type="molecule type" value="Genomic_DNA"/>
</dbReference>
<reference evidence="4" key="1">
    <citation type="submission" date="2010-04" db="EMBL/GenBank/DDBJ databases">
        <title>Complete sequence of Thiomonas intermedia K12.</title>
        <authorList>
            <consortium name="US DOE Joint Genome Institute"/>
            <person name="Lucas S."/>
            <person name="Copeland A."/>
            <person name="Lapidus A."/>
            <person name="Cheng J.-F."/>
            <person name="Bruce D."/>
            <person name="Goodwin L."/>
            <person name="Pitluck S."/>
            <person name="Davenport K."/>
            <person name="Detter J.C."/>
            <person name="Han C."/>
            <person name="Tapia R."/>
            <person name="Land M."/>
            <person name="Hauser L."/>
            <person name="Kyrpides N."/>
            <person name="Ovchinnikova G."/>
            <person name="Kerfeld C.A."/>
            <person name="Cannon G.C."/>
            <person name="Heinhorst S."/>
            <person name="Woyke T."/>
        </authorList>
    </citation>
    <scope>NUCLEOTIDE SEQUENCE [LARGE SCALE GENOMIC DNA]</scope>
    <source>
        <strain evidence="4">K12</strain>
    </source>
</reference>
<dbReference type="STRING" id="75379.Tint_0722"/>
<keyword evidence="2" id="KW-0812">Transmembrane</keyword>
<dbReference type="InterPro" id="IPR008258">
    <property type="entry name" value="Transglycosylase_SLT_dom_1"/>
</dbReference>
<feature type="region of interest" description="Disordered" evidence="1">
    <location>
        <begin position="266"/>
        <end position="287"/>
    </location>
</feature>
<keyword evidence="2" id="KW-0472">Membrane</keyword>
<feature type="domain" description="Transglycosylase SLT" evidence="3">
    <location>
        <begin position="131"/>
        <end position="219"/>
    </location>
</feature>
<feature type="compositionally biased region" description="Low complexity" evidence="1">
    <location>
        <begin position="266"/>
        <end position="277"/>
    </location>
</feature>
<keyword evidence="2" id="KW-1133">Transmembrane helix</keyword>
<dbReference type="Pfam" id="PF01464">
    <property type="entry name" value="SLT"/>
    <property type="match status" value="1"/>
</dbReference>
<dbReference type="BioCyc" id="TINT75379:TINT_RS03610-MONOMER"/>
<feature type="transmembrane region" description="Helical" evidence="2">
    <location>
        <begin position="22"/>
        <end position="43"/>
    </location>
</feature>
<dbReference type="SUPFAM" id="SSF53955">
    <property type="entry name" value="Lysozyme-like"/>
    <property type="match status" value="1"/>
</dbReference>
<dbReference type="InterPro" id="IPR023346">
    <property type="entry name" value="Lysozyme-like_dom_sf"/>
</dbReference>
<evidence type="ECO:0000259" key="3">
    <source>
        <dbReference type="Pfam" id="PF01464"/>
    </source>
</evidence>
<evidence type="ECO:0000256" key="1">
    <source>
        <dbReference type="SAM" id="MobiDB-lite"/>
    </source>
</evidence>
<dbReference type="HOGENOM" id="CLU_052471_1_0_4"/>
<evidence type="ECO:0000313" key="4">
    <source>
        <dbReference type="EMBL" id="ADG30118.1"/>
    </source>
</evidence>
<gene>
    <name evidence="4" type="ordered locus">Tint_0722</name>
</gene>
<sequence length="287" mass="30265">MLNAMQSSLPRARRLAGGFWELTHQTLMMVGLFVVAGGAYLYFQPQAMTTLDRGLTQWVMARKTAADELQALAQKPADALLPMVQAEPAPGNGLPVLTPQQRTVSNWLARRYSIAPNAMAQLVSAAWTVGRQQKLDPLLILAVMAVESSFNPYAASGVGATGLMQVMANVHRDKFAPFGGPQASIDPLANMRVGALVLKDAIQRGGSVRAGLRYYVGATNDASEGGYADKVLAEQAQLERVAGVAPKPVATPMTASTAGHIVAPHAAPATAKSTVAAEPEQKHASLT</sequence>
<protein>
    <submittedName>
        <fullName evidence="4">Lytic transglycosylase catalytic</fullName>
    </submittedName>
</protein>
<proteinExistence type="predicted"/>
<evidence type="ECO:0000256" key="2">
    <source>
        <dbReference type="SAM" id="Phobius"/>
    </source>
</evidence>